<gene>
    <name evidence="1" type="ordered locus">Dvul_2932</name>
</gene>
<evidence type="ECO:0000313" key="2">
    <source>
        <dbReference type="Proteomes" id="UP000009173"/>
    </source>
</evidence>
<organism evidence="1 2">
    <name type="scientific">Nitratidesulfovibrio vulgaris (strain DP4)</name>
    <name type="common">Desulfovibrio vulgaris</name>
    <dbReference type="NCBI Taxonomy" id="391774"/>
    <lineage>
        <taxon>Bacteria</taxon>
        <taxon>Pseudomonadati</taxon>
        <taxon>Thermodesulfobacteriota</taxon>
        <taxon>Desulfovibrionia</taxon>
        <taxon>Desulfovibrionales</taxon>
        <taxon>Desulfovibrionaceae</taxon>
        <taxon>Nitratidesulfovibrio</taxon>
    </lineage>
</organism>
<dbReference type="Proteomes" id="UP000009173">
    <property type="component" value="Chromosome"/>
</dbReference>
<reference evidence="2" key="1">
    <citation type="journal article" date="2009" name="Environ. Microbiol.">
        <title>Contribution of mobile genetic elements to Desulfovibrio vulgaris genome plasticity.</title>
        <authorList>
            <person name="Walker C.B."/>
            <person name="Stolyar S."/>
            <person name="Chivian D."/>
            <person name="Pinel N."/>
            <person name="Gabster J.A."/>
            <person name="Dehal P.S."/>
            <person name="He Z."/>
            <person name="Yang Z.K."/>
            <person name="Yen H.C."/>
            <person name="Zhou J."/>
            <person name="Wall J.D."/>
            <person name="Hazen T.C."/>
            <person name="Arkin A.P."/>
            <person name="Stahl D.A."/>
        </authorList>
    </citation>
    <scope>NUCLEOTIDE SEQUENCE [LARGE SCALE GENOMIC DNA]</scope>
    <source>
        <strain evidence="2">DP4</strain>
    </source>
</reference>
<accession>A0A0H3ADI3</accession>
<sequence>MHEHDGKCGCGHDHHDHGECGCKGAHHMPQSFEATLEVASECEDAVVVHGWLHMQGRWVVHAWCEAGEAVYDLTESRAPQPRAGWYASHGVTEERLRRYGRVEFFTRVADTGEFGPYDRELFASLESDVDPLGR</sequence>
<dbReference type="RefSeq" id="WP_011793178.1">
    <property type="nucleotide sequence ID" value="NC_008751.1"/>
</dbReference>
<name>A0A0H3ADI3_NITV4</name>
<dbReference type="AlphaFoldDB" id="A0A0H3ADI3"/>
<dbReference type="HOGENOM" id="CLU_156448_0_0_7"/>
<protein>
    <submittedName>
        <fullName evidence="1">Uncharacterized protein</fullName>
    </submittedName>
</protein>
<dbReference type="EMBL" id="CP000527">
    <property type="protein sequence ID" value="ABM29943.1"/>
    <property type="molecule type" value="Genomic_DNA"/>
</dbReference>
<evidence type="ECO:0000313" key="1">
    <source>
        <dbReference type="EMBL" id="ABM29943.1"/>
    </source>
</evidence>
<dbReference type="KEGG" id="dvl:Dvul_2932"/>
<proteinExistence type="predicted"/>